<sequence>MGPTSKAYPVTPEGGDDDPRFTFGLLHDVRMAIQSHDYPEISNGLDLVDLQMALFGFLYGTNERRAGE</sequence>
<accession>A0A372LW47</accession>
<comment type="caution">
    <text evidence="1">The sequence shown here is derived from an EMBL/GenBank/DDBJ whole genome shotgun (WGS) entry which is preliminary data.</text>
</comment>
<gene>
    <name evidence="1" type="ORF">DY218_30575</name>
</gene>
<keyword evidence="2" id="KW-1185">Reference proteome</keyword>
<protein>
    <submittedName>
        <fullName evidence="1">Uncharacterized protein</fullName>
    </submittedName>
</protein>
<name>A0A372LW47_9ACTN</name>
<reference evidence="1 2" key="1">
    <citation type="submission" date="2018-08" db="EMBL/GenBank/DDBJ databases">
        <title>Isolation, diversity and antifungal activity of Actinobacteria from wheat.</title>
        <authorList>
            <person name="Han C."/>
        </authorList>
    </citation>
    <scope>NUCLEOTIDE SEQUENCE [LARGE SCALE GENOMIC DNA]</scope>
    <source>
        <strain evidence="1 2">NEAU-YY421</strain>
    </source>
</reference>
<organism evidence="1 2">
    <name type="scientific">Streptomyces triticagri</name>
    <dbReference type="NCBI Taxonomy" id="2293568"/>
    <lineage>
        <taxon>Bacteria</taxon>
        <taxon>Bacillati</taxon>
        <taxon>Actinomycetota</taxon>
        <taxon>Actinomycetes</taxon>
        <taxon>Kitasatosporales</taxon>
        <taxon>Streptomycetaceae</taxon>
        <taxon>Streptomyces</taxon>
    </lineage>
</organism>
<dbReference type="OrthoDB" id="3637961at2"/>
<proteinExistence type="predicted"/>
<dbReference type="RefSeq" id="WP_128559400.1">
    <property type="nucleotide sequence ID" value="NZ_QUAK01000229.1"/>
</dbReference>
<dbReference type="Proteomes" id="UP000263094">
    <property type="component" value="Unassembled WGS sequence"/>
</dbReference>
<evidence type="ECO:0000313" key="2">
    <source>
        <dbReference type="Proteomes" id="UP000263094"/>
    </source>
</evidence>
<evidence type="ECO:0000313" key="1">
    <source>
        <dbReference type="EMBL" id="RFU82884.1"/>
    </source>
</evidence>
<dbReference type="EMBL" id="QUAK01000229">
    <property type="protein sequence ID" value="RFU82884.1"/>
    <property type="molecule type" value="Genomic_DNA"/>
</dbReference>
<dbReference type="AlphaFoldDB" id="A0A372LW47"/>